<keyword evidence="7 12" id="KW-0547">Nucleotide-binding</keyword>
<organism evidence="14 15">
    <name type="scientific">Francisella tularensis</name>
    <dbReference type="NCBI Taxonomy" id="263"/>
    <lineage>
        <taxon>Bacteria</taxon>
        <taxon>Pseudomonadati</taxon>
        <taxon>Pseudomonadota</taxon>
        <taxon>Gammaproteobacteria</taxon>
        <taxon>Thiotrichales</taxon>
        <taxon>Francisellaceae</taxon>
        <taxon>Francisella</taxon>
    </lineage>
</organism>
<dbReference type="Gene3D" id="1.20.120.1910">
    <property type="entry name" value="Cysteine-tRNA ligase, C-terminal anti-codon recognition domain"/>
    <property type="match status" value="1"/>
</dbReference>
<feature type="short sequence motif" description="'KMSKS' region" evidence="12">
    <location>
        <begin position="270"/>
        <end position="274"/>
    </location>
</feature>
<protein>
    <recommendedName>
        <fullName evidence="12">Cysteine--tRNA ligase</fullName>
        <ecNumber evidence="12">6.1.1.16</ecNumber>
    </recommendedName>
    <alternativeName>
        <fullName evidence="12">Cysteinyl-tRNA synthetase</fullName>
        <shortName evidence="12">CysRS</shortName>
    </alternativeName>
</protein>
<dbReference type="InterPro" id="IPR009080">
    <property type="entry name" value="tRNAsynth_Ia_anticodon-bd"/>
</dbReference>
<dbReference type="CDD" id="cd07963">
    <property type="entry name" value="Anticodon_Ia_Cys"/>
    <property type="match status" value="1"/>
</dbReference>
<dbReference type="GO" id="GO:0005524">
    <property type="term" value="F:ATP binding"/>
    <property type="evidence" value="ECO:0007669"/>
    <property type="project" value="UniProtKB-UniRule"/>
</dbReference>
<feature type="binding site" evidence="12">
    <location>
        <position position="242"/>
    </location>
    <ligand>
        <name>Zn(2+)</name>
        <dbReference type="ChEBI" id="CHEBI:29105"/>
    </ligand>
</feature>
<comment type="cofactor">
    <cofactor evidence="12">
        <name>Zn(2+)</name>
        <dbReference type="ChEBI" id="CHEBI:29105"/>
    </cofactor>
    <text evidence="12">Binds 1 zinc ion per subunit.</text>
</comment>
<dbReference type="Pfam" id="PF01406">
    <property type="entry name" value="tRNA-synt_1e"/>
    <property type="match status" value="1"/>
</dbReference>
<evidence type="ECO:0000256" key="11">
    <source>
        <dbReference type="ARBA" id="ARBA00023146"/>
    </source>
</evidence>
<name>A0A6I4RSF2_FRATU</name>
<dbReference type="InterPro" id="IPR056411">
    <property type="entry name" value="CysS_C"/>
</dbReference>
<evidence type="ECO:0000256" key="3">
    <source>
        <dbReference type="ARBA" id="ARBA00011245"/>
    </source>
</evidence>
<comment type="subcellular location">
    <subcellularLocation>
        <location evidence="1 12">Cytoplasm</location>
    </subcellularLocation>
</comment>
<feature type="short sequence motif" description="'HIGH' region" evidence="12">
    <location>
        <begin position="34"/>
        <end position="44"/>
    </location>
</feature>
<keyword evidence="10 12" id="KW-0648">Protein biosynthesis</keyword>
<feature type="binding site" evidence="12">
    <location>
        <position position="32"/>
    </location>
    <ligand>
        <name>Zn(2+)</name>
        <dbReference type="ChEBI" id="CHEBI:29105"/>
    </ligand>
</feature>
<gene>
    <name evidence="12" type="primary">cysS</name>
    <name evidence="14" type="ORF">FNC33_05590</name>
</gene>
<dbReference type="AlphaFoldDB" id="A0A6I4RSF2"/>
<dbReference type="NCBIfam" id="TIGR00435">
    <property type="entry name" value="cysS"/>
    <property type="match status" value="1"/>
</dbReference>
<evidence type="ECO:0000256" key="12">
    <source>
        <dbReference type="HAMAP-Rule" id="MF_00041"/>
    </source>
</evidence>
<dbReference type="PANTHER" id="PTHR10890">
    <property type="entry name" value="CYSTEINYL-TRNA SYNTHETASE"/>
    <property type="match status" value="1"/>
</dbReference>
<sequence>MDFCFMIFYNSLSGQKEQFKPIEANKIKMYACGVTVYDDCHIGHARTYIAFDVINRYFKYRGYDVTLVRNITDIDDKIIKRANENGESTTELVERNIKAMHDVFARLNILKPSKEPRATETIPEMVAMIETLIKKGYAYQGANGDVFYRVTKFADYGKLSKQNLEALQQGSRVDVVEEKENPMDFVLWKMAKEGEPAWDSPWGAGRPGWHIECSAMSKKLLGDTFDIHAGGSDLRFPHHENEIAQSEACNECTFANYWLHSGMVKVNAEKMSKSLNNFFTIVEVLEEYHPEVVRYFLASTVYRSEINYSKENLENAKASVERLFNALRDIEPIEVNLPDDASEYEEKFIKAMDNDFNTPEALAVLFSLAKEINTLKTTNKYKASGYAYLLRKLCDVLGILFTDIEEYFKQGDGVDASEIEKLIAERTQAKKDKNYARADEIRNQLQQQGIILEDSATGTTWKKG</sequence>
<keyword evidence="8 12" id="KW-0862">Zinc</keyword>
<comment type="caution">
    <text evidence="14">The sequence shown here is derived from an EMBL/GenBank/DDBJ whole genome shotgun (WGS) entry which is preliminary data.</text>
</comment>
<feature type="binding site" evidence="12">
    <location>
        <position position="273"/>
    </location>
    <ligand>
        <name>ATP</name>
        <dbReference type="ChEBI" id="CHEBI:30616"/>
    </ligand>
</feature>
<evidence type="ECO:0000256" key="7">
    <source>
        <dbReference type="ARBA" id="ARBA00022741"/>
    </source>
</evidence>
<feature type="binding site" evidence="12">
    <location>
        <position position="238"/>
    </location>
    <ligand>
        <name>Zn(2+)</name>
        <dbReference type="ChEBI" id="CHEBI:29105"/>
    </ligand>
</feature>
<dbReference type="GO" id="GO:0008270">
    <property type="term" value="F:zinc ion binding"/>
    <property type="evidence" value="ECO:0007669"/>
    <property type="project" value="UniProtKB-UniRule"/>
</dbReference>
<evidence type="ECO:0000313" key="15">
    <source>
        <dbReference type="Proteomes" id="UP000469081"/>
    </source>
</evidence>
<dbReference type="InterPro" id="IPR032678">
    <property type="entry name" value="tRNA-synt_1_cat_dom"/>
</dbReference>
<dbReference type="PRINTS" id="PR00983">
    <property type="entry name" value="TRNASYNTHCYS"/>
</dbReference>
<dbReference type="EC" id="6.1.1.16" evidence="12"/>
<dbReference type="FunFam" id="3.40.50.620:FF:000009">
    <property type="entry name" value="Cysteine--tRNA ligase"/>
    <property type="match status" value="1"/>
</dbReference>
<comment type="catalytic activity">
    <reaction evidence="12">
        <text>tRNA(Cys) + L-cysteine + ATP = L-cysteinyl-tRNA(Cys) + AMP + diphosphate</text>
        <dbReference type="Rhea" id="RHEA:17773"/>
        <dbReference type="Rhea" id="RHEA-COMP:9661"/>
        <dbReference type="Rhea" id="RHEA-COMP:9679"/>
        <dbReference type="ChEBI" id="CHEBI:30616"/>
        <dbReference type="ChEBI" id="CHEBI:33019"/>
        <dbReference type="ChEBI" id="CHEBI:35235"/>
        <dbReference type="ChEBI" id="CHEBI:78442"/>
        <dbReference type="ChEBI" id="CHEBI:78517"/>
        <dbReference type="ChEBI" id="CHEBI:456215"/>
        <dbReference type="EC" id="6.1.1.16"/>
    </reaction>
</comment>
<evidence type="ECO:0000256" key="4">
    <source>
        <dbReference type="ARBA" id="ARBA00022490"/>
    </source>
</evidence>
<accession>A0A6I4RSF2</accession>
<dbReference type="InterPro" id="IPR014729">
    <property type="entry name" value="Rossmann-like_a/b/a_fold"/>
</dbReference>
<comment type="similarity">
    <text evidence="2 12">Belongs to the class-I aminoacyl-tRNA synthetase family.</text>
</comment>
<dbReference type="InterPro" id="IPR024909">
    <property type="entry name" value="Cys-tRNA/MSH_ligase"/>
</dbReference>
<dbReference type="GO" id="GO:0005829">
    <property type="term" value="C:cytosol"/>
    <property type="evidence" value="ECO:0007669"/>
    <property type="project" value="TreeGrafter"/>
</dbReference>
<evidence type="ECO:0000256" key="5">
    <source>
        <dbReference type="ARBA" id="ARBA00022598"/>
    </source>
</evidence>
<dbReference type="Proteomes" id="UP000469081">
    <property type="component" value="Unassembled WGS sequence"/>
</dbReference>
<dbReference type="InterPro" id="IPR015273">
    <property type="entry name" value="Cys-tRNA-synt_Ia_DALR"/>
</dbReference>
<keyword evidence="5 12" id="KW-0436">Ligase</keyword>
<dbReference type="Pfam" id="PF09190">
    <property type="entry name" value="DALR_2"/>
    <property type="match status" value="1"/>
</dbReference>
<dbReference type="HAMAP" id="MF_00041">
    <property type="entry name" value="Cys_tRNA_synth"/>
    <property type="match status" value="1"/>
</dbReference>
<evidence type="ECO:0000313" key="14">
    <source>
        <dbReference type="EMBL" id="MWZ40018.1"/>
    </source>
</evidence>
<evidence type="ECO:0000256" key="9">
    <source>
        <dbReference type="ARBA" id="ARBA00022840"/>
    </source>
</evidence>
<evidence type="ECO:0000256" key="8">
    <source>
        <dbReference type="ARBA" id="ARBA00022833"/>
    </source>
</evidence>
<keyword evidence="4 12" id="KW-0963">Cytoplasm</keyword>
<dbReference type="SMART" id="SM00840">
    <property type="entry name" value="DALR_2"/>
    <property type="match status" value="1"/>
</dbReference>
<proteinExistence type="inferred from homology"/>
<evidence type="ECO:0000256" key="10">
    <source>
        <dbReference type="ARBA" id="ARBA00022917"/>
    </source>
</evidence>
<feature type="domain" description="Cysteinyl-tRNA synthetase class Ia DALR" evidence="13">
    <location>
        <begin position="347"/>
        <end position="408"/>
    </location>
</feature>
<evidence type="ECO:0000259" key="13">
    <source>
        <dbReference type="SMART" id="SM00840"/>
    </source>
</evidence>
<keyword evidence="6 12" id="KW-0479">Metal-binding</keyword>
<feature type="binding site" evidence="12">
    <location>
        <position position="213"/>
    </location>
    <ligand>
        <name>Zn(2+)</name>
        <dbReference type="ChEBI" id="CHEBI:29105"/>
    </ligand>
</feature>
<evidence type="ECO:0000256" key="1">
    <source>
        <dbReference type="ARBA" id="ARBA00004496"/>
    </source>
</evidence>
<dbReference type="InterPro" id="IPR015803">
    <property type="entry name" value="Cys-tRNA-ligase"/>
</dbReference>
<comment type="subunit">
    <text evidence="3 12">Monomer.</text>
</comment>
<dbReference type="CDD" id="cd00672">
    <property type="entry name" value="CysRS_core"/>
    <property type="match status" value="1"/>
</dbReference>
<dbReference type="Gene3D" id="3.40.50.620">
    <property type="entry name" value="HUPs"/>
    <property type="match status" value="1"/>
</dbReference>
<keyword evidence="9 12" id="KW-0067">ATP-binding</keyword>
<dbReference type="GO" id="GO:0004817">
    <property type="term" value="F:cysteine-tRNA ligase activity"/>
    <property type="evidence" value="ECO:0007669"/>
    <property type="project" value="UniProtKB-UniRule"/>
</dbReference>
<dbReference type="SUPFAM" id="SSF47323">
    <property type="entry name" value="Anticodon-binding domain of a subclass of class I aminoacyl-tRNA synthetases"/>
    <property type="match status" value="1"/>
</dbReference>
<dbReference type="GO" id="GO:0006423">
    <property type="term" value="P:cysteinyl-tRNA aminoacylation"/>
    <property type="evidence" value="ECO:0007669"/>
    <property type="project" value="UniProtKB-UniRule"/>
</dbReference>
<dbReference type="EMBL" id="VJEZ01000006">
    <property type="protein sequence ID" value="MWZ40018.1"/>
    <property type="molecule type" value="Genomic_DNA"/>
</dbReference>
<reference evidence="14 15" key="1">
    <citation type="submission" date="2019-06" db="EMBL/GenBank/DDBJ databases">
        <title>Phylogeography and genetic diversity of Francisella tularensis subsp. holarctica in France (1947-2018).</title>
        <authorList>
            <person name="Kevin M."/>
            <person name="Madani N."/>
            <person name="Maurin M."/>
        </authorList>
    </citation>
    <scope>NUCLEOTIDE SEQUENCE [LARGE SCALE GENOMIC DNA]</scope>
    <source>
        <strain evidence="14 15">ATCC 15482</strain>
    </source>
</reference>
<evidence type="ECO:0000256" key="6">
    <source>
        <dbReference type="ARBA" id="ARBA00022723"/>
    </source>
</evidence>
<evidence type="ECO:0000256" key="2">
    <source>
        <dbReference type="ARBA" id="ARBA00005594"/>
    </source>
</evidence>
<dbReference type="SUPFAM" id="SSF52374">
    <property type="entry name" value="Nucleotidylyl transferase"/>
    <property type="match status" value="1"/>
</dbReference>
<dbReference type="Pfam" id="PF23493">
    <property type="entry name" value="CysS_C"/>
    <property type="match status" value="1"/>
</dbReference>
<keyword evidence="11 12" id="KW-0030">Aminoacyl-tRNA synthetase</keyword>
<dbReference type="PANTHER" id="PTHR10890:SF3">
    <property type="entry name" value="CYSTEINE--TRNA LIGASE, CYTOPLASMIC"/>
    <property type="match status" value="1"/>
</dbReference>